<feature type="transmembrane region" description="Helical" evidence="1">
    <location>
        <begin position="68"/>
        <end position="87"/>
    </location>
</feature>
<keyword evidence="1" id="KW-0472">Membrane</keyword>
<keyword evidence="1" id="KW-0812">Transmembrane</keyword>
<keyword evidence="1" id="KW-1133">Transmembrane helix</keyword>
<accession>A0A7K3UDW3</accession>
<proteinExistence type="predicted"/>
<dbReference type="AlphaFoldDB" id="A0A7K3UDW3"/>
<feature type="transmembrane region" description="Helical" evidence="1">
    <location>
        <begin position="99"/>
        <end position="117"/>
    </location>
</feature>
<comment type="caution">
    <text evidence="2">The sequence shown here is derived from an EMBL/GenBank/DDBJ whole genome shotgun (WGS) entry which is preliminary data.</text>
</comment>
<organism evidence="2 3">
    <name type="scientific">Rhizobium phaseoli</name>
    <dbReference type="NCBI Taxonomy" id="396"/>
    <lineage>
        <taxon>Bacteria</taxon>
        <taxon>Pseudomonadati</taxon>
        <taxon>Pseudomonadota</taxon>
        <taxon>Alphaproteobacteria</taxon>
        <taxon>Hyphomicrobiales</taxon>
        <taxon>Rhizobiaceae</taxon>
        <taxon>Rhizobium/Agrobacterium group</taxon>
        <taxon>Rhizobium</taxon>
    </lineage>
</organism>
<feature type="transmembrane region" description="Helical" evidence="1">
    <location>
        <begin position="148"/>
        <end position="165"/>
    </location>
</feature>
<protein>
    <submittedName>
        <fullName evidence="2">Uncharacterized protein</fullName>
    </submittedName>
</protein>
<evidence type="ECO:0000313" key="2">
    <source>
        <dbReference type="EMBL" id="NEJ71856.1"/>
    </source>
</evidence>
<dbReference type="EMBL" id="WUFT01000008">
    <property type="protein sequence ID" value="NEJ71856.1"/>
    <property type="molecule type" value="Genomic_DNA"/>
</dbReference>
<dbReference type="RefSeq" id="WP_164010839.1">
    <property type="nucleotide sequence ID" value="NZ_WUFT01000008.1"/>
</dbReference>
<reference evidence="2 3" key="1">
    <citation type="submission" date="2019-12" db="EMBL/GenBank/DDBJ databases">
        <title>Rhizobium genotypes associated with high levels of biological nitrogen fixation by grain legumes in a temperate-maritime cropping system.</title>
        <authorList>
            <person name="Maluk M."/>
            <person name="Francesc Ferrando Molina F."/>
            <person name="Lopez Del Egido L."/>
            <person name="Lafos M."/>
            <person name="Langarica-Fuentes A."/>
            <person name="Gebre Yohannes G."/>
            <person name="Young M.W."/>
            <person name="Martin P."/>
            <person name="Gantlett R."/>
            <person name="Kenicer G."/>
            <person name="Hawes C."/>
            <person name="Begg G.S."/>
            <person name="Quilliam R.S."/>
            <person name="Squire G.R."/>
            <person name="Poole P.S."/>
            <person name="Young P.W."/>
            <person name="Iannetta P.M."/>
            <person name="James E.K."/>
        </authorList>
    </citation>
    <scope>NUCLEOTIDE SEQUENCE [LARGE SCALE GENOMIC DNA]</scope>
    <source>
        <strain evidence="2 3">JHI366</strain>
    </source>
</reference>
<evidence type="ECO:0000313" key="3">
    <source>
        <dbReference type="Proteomes" id="UP000471753"/>
    </source>
</evidence>
<name>A0A7K3UDW3_9HYPH</name>
<gene>
    <name evidence="2" type="ORF">GR197_15115</name>
</gene>
<dbReference type="Proteomes" id="UP000471753">
    <property type="component" value="Unassembled WGS sequence"/>
</dbReference>
<sequence length="168" mass="18206">MAVEIWILGALFAGIMALYWLTPLGVPALKRMGGGEASPDLRFGYRPDETYRLLALYGPAGIAHFRRLLWIDMVFPGVYSAFFALLTLEWARWVGASPAWAAAGVGCAVAAGTSDYIENILLMRILAALPGRADAAVRAASLFTRAKFVFSNLTLAIPVVHWLVAHLA</sequence>
<evidence type="ECO:0000256" key="1">
    <source>
        <dbReference type="SAM" id="Phobius"/>
    </source>
</evidence>
<feature type="transmembrane region" description="Helical" evidence="1">
    <location>
        <begin position="6"/>
        <end position="22"/>
    </location>
</feature>